<evidence type="ECO:0000256" key="2">
    <source>
        <dbReference type="ARBA" id="ARBA00022741"/>
    </source>
</evidence>
<feature type="domain" description="G" evidence="5">
    <location>
        <begin position="37"/>
        <end position="135"/>
    </location>
</feature>
<accession>A0AAD2FTD0</accession>
<comment type="caution">
    <text evidence="6">The sequence shown here is derived from an EMBL/GenBank/DDBJ whole genome shotgun (WGS) entry which is preliminary data.</text>
</comment>
<dbReference type="InterPro" id="IPR015946">
    <property type="entry name" value="KH_dom-like_a/b"/>
</dbReference>
<feature type="compositionally biased region" description="Acidic residues" evidence="4">
    <location>
        <begin position="156"/>
        <end position="165"/>
    </location>
</feature>
<protein>
    <recommendedName>
        <fullName evidence="5">G domain-containing protein</fullName>
    </recommendedName>
</protein>
<dbReference type="CDD" id="cd22534">
    <property type="entry name" value="KH-II_Era"/>
    <property type="match status" value="1"/>
</dbReference>
<dbReference type="SUPFAM" id="SSF52540">
    <property type="entry name" value="P-loop containing nucleoside triphosphate hydrolases"/>
    <property type="match status" value="1"/>
</dbReference>
<dbReference type="PANTHER" id="PTHR42698">
    <property type="entry name" value="GTPASE ERA"/>
    <property type="match status" value="1"/>
</dbReference>
<dbReference type="GO" id="GO:0005525">
    <property type="term" value="F:GTP binding"/>
    <property type="evidence" value="ECO:0007669"/>
    <property type="project" value="UniProtKB-KW"/>
</dbReference>
<proteinExistence type="inferred from homology"/>
<name>A0AAD2FTD0_9STRA</name>
<dbReference type="GO" id="GO:0043024">
    <property type="term" value="F:ribosomal small subunit binding"/>
    <property type="evidence" value="ECO:0007669"/>
    <property type="project" value="TreeGrafter"/>
</dbReference>
<keyword evidence="2" id="KW-0547">Nucleotide-binding</keyword>
<evidence type="ECO:0000256" key="3">
    <source>
        <dbReference type="ARBA" id="ARBA00023134"/>
    </source>
</evidence>
<reference evidence="6" key="1">
    <citation type="submission" date="2023-08" db="EMBL/GenBank/DDBJ databases">
        <authorList>
            <person name="Audoor S."/>
            <person name="Bilcke G."/>
        </authorList>
    </citation>
    <scope>NUCLEOTIDE SEQUENCE</scope>
</reference>
<dbReference type="GO" id="GO:0019843">
    <property type="term" value="F:rRNA binding"/>
    <property type="evidence" value="ECO:0007669"/>
    <property type="project" value="TreeGrafter"/>
</dbReference>
<keyword evidence="3" id="KW-0342">GTP-binding</keyword>
<dbReference type="Gene3D" id="3.40.50.300">
    <property type="entry name" value="P-loop containing nucleotide triphosphate hydrolases"/>
    <property type="match status" value="1"/>
</dbReference>
<dbReference type="InterPro" id="IPR005662">
    <property type="entry name" value="GTPase_Era-like"/>
</dbReference>
<feature type="region of interest" description="Disordered" evidence="4">
    <location>
        <begin position="154"/>
        <end position="173"/>
    </location>
</feature>
<evidence type="ECO:0000313" key="7">
    <source>
        <dbReference type="Proteomes" id="UP001295423"/>
    </source>
</evidence>
<dbReference type="NCBIfam" id="TIGR00231">
    <property type="entry name" value="small_GTP"/>
    <property type="match status" value="1"/>
</dbReference>
<keyword evidence="7" id="KW-1185">Reference proteome</keyword>
<dbReference type="Pfam" id="PF01926">
    <property type="entry name" value="MMR_HSR1"/>
    <property type="match status" value="1"/>
</dbReference>
<dbReference type="GO" id="GO:0000028">
    <property type="term" value="P:ribosomal small subunit assembly"/>
    <property type="evidence" value="ECO:0007669"/>
    <property type="project" value="TreeGrafter"/>
</dbReference>
<sequence>MFSIRSSVAKLRNPLVARSLQQSLSTLDASNVRKRLDVAIVGAPNAGKSQLLNVLTQTKVAAVSRKRHTTRTDVLGARTVGNTQIVFKDTPGFLRLENAKEERLDRDLIITAAAEMQYVDFCLLVVDSARTLTDNYRHALVQLMIGAINSKGRIEEDSDDEESETVNENRKKSSVDARETSKFAIVLNKVDLVDPKNQLIDLAMEIGEVADACLADHVTKGKEANGMEFEQLLNIAPVVFYVSALEEEGVDDLLEFLLEKASPCTSWPVEPGKSTNMTTPEQVQELIREKIYRILHRELPHNVHQVNRLFRRVDDGVIIHQDLVVFTKSHQKLVLSSLHRIQSTAENDLKELFKCDVSLRLHVKLNKSKQRRNVEDYST</sequence>
<dbReference type="Gene3D" id="3.30.300.20">
    <property type="match status" value="1"/>
</dbReference>
<dbReference type="Proteomes" id="UP001295423">
    <property type="component" value="Unassembled WGS sequence"/>
</dbReference>
<dbReference type="InterPro" id="IPR027417">
    <property type="entry name" value="P-loop_NTPase"/>
</dbReference>
<dbReference type="AlphaFoldDB" id="A0AAD2FTD0"/>
<evidence type="ECO:0000256" key="4">
    <source>
        <dbReference type="SAM" id="MobiDB-lite"/>
    </source>
</evidence>
<dbReference type="SUPFAM" id="SSF54814">
    <property type="entry name" value="Prokaryotic type KH domain (KH-domain type II)"/>
    <property type="match status" value="1"/>
</dbReference>
<evidence type="ECO:0000313" key="6">
    <source>
        <dbReference type="EMBL" id="CAJ1952548.1"/>
    </source>
</evidence>
<gene>
    <name evidence="6" type="ORF">CYCCA115_LOCUS13608</name>
</gene>
<evidence type="ECO:0000259" key="5">
    <source>
        <dbReference type="Pfam" id="PF01926"/>
    </source>
</evidence>
<dbReference type="EMBL" id="CAKOGP040001803">
    <property type="protein sequence ID" value="CAJ1952548.1"/>
    <property type="molecule type" value="Genomic_DNA"/>
</dbReference>
<evidence type="ECO:0000256" key="1">
    <source>
        <dbReference type="ARBA" id="ARBA00007921"/>
    </source>
</evidence>
<dbReference type="PANTHER" id="PTHR42698:SF1">
    <property type="entry name" value="GTPASE ERA, MITOCHONDRIAL"/>
    <property type="match status" value="1"/>
</dbReference>
<dbReference type="InterPro" id="IPR005225">
    <property type="entry name" value="Small_GTP-bd"/>
</dbReference>
<dbReference type="InterPro" id="IPR009019">
    <property type="entry name" value="KH_sf_prok-type"/>
</dbReference>
<comment type="similarity">
    <text evidence="1">Belongs to the TRAFAC class TrmE-Era-EngA-EngB-Septin-like GTPase superfamily. Era GTPase family.</text>
</comment>
<organism evidence="6 7">
    <name type="scientific">Cylindrotheca closterium</name>
    <dbReference type="NCBI Taxonomy" id="2856"/>
    <lineage>
        <taxon>Eukaryota</taxon>
        <taxon>Sar</taxon>
        <taxon>Stramenopiles</taxon>
        <taxon>Ochrophyta</taxon>
        <taxon>Bacillariophyta</taxon>
        <taxon>Bacillariophyceae</taxon>
        <taxon>Bacillariophycidae</taxon>
        <taxon>Bacillariales</taxon>
        <taxon>Bacillariaceae</taxon>
        <taxon>Cylindrotheca</taxon>
    </lineage>
</organism>
<dbReference type="InterPro" id="IPR006073">
    <property type="entry name" value="GTP-bd"/>
</dbReference>